<dbReference type="PANTHER" id="PTHR43877">
    <property type="entry name" value="AMINOALKYLPHOSPHONATE N-ACETYLTRANSFERASE-RELATED-RELATED"/>
    <property type="match status" value="1"/>
</dbReference>
<evidence type="ECO:0000256" key="1">
    <source>
        <dbReference type="ARBA" id="ARBA00022679"/>
    </source>
</evidence>
<gene>
    <name evidence="4" type="ORF">IRI77_37465</name>
</gene>
<evidence type="ECO:0000259" key="3">
    <source>
        <dbReference type="PROSITE" id="PS51186"/>
    </source>
</evidence>
<dbReference type="RefSeq" id="WP_194450023.1">
    <property type="nucleotide sequence ID" value="NZ_CP063849.1"/>
</dbReference>
<dbReference type="Pfam" id="PF13673">
    <property type="entry name" value="Acetyltransf_10"/>
    <property type="match status" value="1"/>
</dbReference>
<dbReference type="Proteomes" id="UP000593892">
    <property type="component" value="Chromosome"/>
</dbReference>
<keyword evidence="1 4" id="KW-0808">Transferase</keyword>
<reference evidence="4 5" key="1">
    <citation type="submission" date="2020-10" db="EMBL/GenBank/DDBJ databases">
        <title>Complete genome sequence of Paludibaculum fermentans P105T, a facultatively anaerobic acidobacterium capable of dissimilatory Fe(III) reduction.</title>
        <authorList>
            <person name="Dedysh S.N."/>
            <person name="Beletsky A.V."/>
            <person name="Kulichevskaya I.S."/>
            <person name="Mardanov A.V."/>
            <person name="Ravin N.V."/>
        </authorList>
    </citation>
    <scope>NUCLEOTIDE SEQUENCE [LARGE SCALE GENOMIC DNA]</scope>
    <source>
        <strain evidence="4 5">P105</strain>
    </source>
</reference>
<keyword evidence="2" id="KW-0012">Acyltransferase</keyword>
<proteinExistence type="predicted"/>
<organism evidence="4 5">
    <name type="scientific">Paludibaculum fermentans</name>
    <dbReference type="NCBI Taxonomy" id="1473598"/>
    <lineage>
        <taxon>Bacteria</taxon>
        <taxon>Pseudomonadati</taxon>
        <taxon>Acidobacteriota</taxon>
        <taxon>Terriglobia</taxon>
        <taxon>Bryobacterales</taxon>
        <taxon>Bryobacteraceae</taxon>
        <taxon>Paludibaculum</taxon>
    </lineage>
</organism>
<evidence type="ECO:0000313" key="5">
    <source>
        <dbReference type="Proteomes" id="UP000593892"/>
    </source>
</evidence>
<dbReference type="AlphaFoldDB" id="A0A7S7SLS5"/>
<sequence>MAHASGLDFLCFREARSLDIPALRHLIESSVRGLQAADYSPEQIAGAIGPVFGVDTQLIADRTYYVVESPSAGLVGCGGWSKRKTLFGSDQASVREDAFLDPAVDAAKIRAFFIHPDWARMGIGTRILDACEASARDAGFRRFEMGATLTGEKLYRTRGYVAVQRIEVSLPNGATLPVIRMCKDADW</sequence>
<protein>
    <submittedName>
        <fullName evidence="4">GNAT family N-acetyltransferase</fullName>
    </submittedName>
</protein>
<dbReference type="Gene3D" id="3.40.630.30">
    <property type="match status" value="1"/>
</dbReference>
<dbReference type="InterPro" id="IPR016181">
    <property type="entry name" value="Acyl_CoA_acyltransferase"/>
</dbReference>
<evidence type="ECO:0000313" key="4">
    <source>
        <dbReference type="EMBL" id="QOY88360.1"/>
    </source>
</evidence>
<accession>A0A7S7SLS5</accession>
<evidence type="ECO:0000256" key="2">
    <source>
        <dbReference type="ARBA" id="ARBA00023315"/>
    </source>
</evidence>
<dbReference type="InterPro" id="IPR000182">
    <property type="entry name" value="GNAT_dom"/>
</dbReference>
<dbReference type="EMBL" id="CP063849">
    <property type="protein sequence ID" value="QOY88360.1"/>
    <property type="molecule type" value="Genomic_DNA"/>
</dbReference>
<dbReference type="GO" id="GO:0016747">
    <property type="term" value="F:acyltransferase activity, transferring groups other than amino-acyl groups"/>
    <property type="evidence" value="ECO:0007669"/>
    <property type="project" value="InterPro"/>
</dbReference>
<dbReference type="SUPFAM" id="SSF55729">
    <property type="entry name" value="Acyl-CoA N-acyltransferases (Nat)"/>
    <property type="match status" value="1"/>
</dbReference>
<dbReference type="CDD" id="cd04301">
    <property type="entry name" value="NAT_SF"/>
    <property type="match status" value="1"/>
</dbReference>
<dbReference type="InterPro" id="IPR050832">
    <property type="entry name" value="Bact_Acetyltransf"/>
</dbReference>
<keyword evidence="5" id="KW-1185">Reference proteome</keyword>
<name>A0A7S7SLS5_PALFE</name>
<dbReference type="PROSITE" id="PS51186">
    <property type="entry name" value="GNAT"/>
    <property type="match status" value="1"/>
</dbReference>
<feature type="domain" description="N-acetyltransferase" evidence="3">
    <location>
        <begin position="10"/>
        <end position="186"/>
    </location>
</feature>
<dbReference type="KEGG" id="pfer:IRI77_37465"/>
<dbReference type="PANTHER" id="PTHR43877:SF1">
    <property type="entry name" value="ACETYLTRANSFERASE"/>
    <property type="match status" value="1"/>
</dbReference>